<dbReference type="Proteomes" id="UP000823821">
    <property type="component" value="Unassembled WGS sequence"/>
</dbReference>
<dbReference type="AlphaFoldDB" id="A0A9D2HML4"/>
<proteinExistence type="predicted"/>
<protein>
    <submittedName>
        <fullName evidence="1">XRE family transcriptional regulator</fullName>
    </submittedName>
</protein>
<evidence type="ECO:0000313" key="1">
    <source>
        <dbReference type="EMBL" id="HJA78967.1"/>
    </source>
</evidence>
<evidence type="ECO:0000313" key="2">
    <source>
        <dbReference type="Proteomes" id="UP000823821"/>
    </source>
</evidence>
<gene>
    <name evidence="1" type="ORF">H9784_05265</name>
</gene>
<reference evidence="1" key="1">
    <citation type="journal article" date="2021" name="PeerJ">
        <title>Extensive microbial diversity within the chicken gut microbiome revealed by metagenomics and culture.</title>
        <authorList>
            <person name="Gilroy R."/>
            <person name="Ravi A."/>
            <person name="Getino M."/>
            <person name="Pursley I."/>
            <person name="Horton D.L."/>
            <person name="Alikhan N.F."/>
            <person name="Baker D."/>
            <person name="Gharbi K."/>
            <person name="Hall N."/>
            <person name="Watson M."/>
            <person name="Adriaenssens E.M."/>
            <person name="Foster-Nyarko E."/>
            <person name="Jarju S."/>
            <person name="Secka A."/>
            <person name="Antonio M."/>
            <person name="Oren A."/>
            <person name="Chaudhuri R.R."/>
            <person name="La Ragione R."/>
            <person name="Hildebrand F."/>
            <person name="Pallen M.J."/>
        </authorList>
    </citation>
    <scope>NUCLEOTIDE SEQUENCE</scope>
    <source>
        <strain evidence="1">5032</strain>
    </source>
</reference>
<organism evidence="1 2">
    <name type="scientific">Candidatus Desulfovibrio intestinavium</name>
    <dbReference type="NCBI Taxonomy" id="2838534"/>
    <lineage>
        <taxon>Bacteria</taxon>
        <taxon>Pseudomonadati</taxon>
        <taxon>Thermodesulfobacteriota</taxon>
        <taxon>Desulfovibrionia</taxon>
        <taxon>Desulfovibrionales</taxon>
        <taxon>Desulfovibrionaceae</taxon>
        <taxon>Desulfovibrio</taxon>
    </lineage>
</organism>
<dbReference type="EMBL" id="DWZD01000034">
    <property type="protein sequence ID" value="HJA78967.1"/>
    <property type="molecule type" value="Genomic_DNA"/>
</dbReference>
<sequence length="86" mass="9768">MEQPIPMKTGRQARILKLKIWMLERDLTFEALGRLLGISGRAASISLKQDRMPVRHHEKLRGCLSIPLDLLPRAEDVPTGPKPRDC</sequence>
<reference evidence="1" key="2">
    <citation type="submission" date="2021-04" db="EMBL/GenBank/DDBJ databases">
        <authorList>
            <person name="Gilroy R."/>
        </authorList>
    </citation>
    <scope>NUCLEOTIDE SEQUENCE</scope>
    <source>
        <strain evidence="1">5032</strain>
    </source>
</reference>
<accession>A0A9D2HML4</accession>
<comment type="caution">
    <text evidence="1">The sequence shown here is derived from an EMBL/GenBank/DDBJ whole genome shotgun (WGS) entry which is preliminary data.</text>
</comment>
<name>A0A9D2HML4_9BACT</name>